<dbReference type="AlphaFoldDB" id="A0A1I7WYQ2"/>
<feature type="transmembrane region" description="Helical" evidence="4">
    <location>
        <begin position="107"/>
        <end position="128"/>
    </location>
</feature>
<keyword evidence="5" id="KW-1185">Reference proteome</keyword>
<dbReference type="GO" id="GO:0005524">
    <property type="term" value="F:ATP binding"/>
    <property type="evidence" value="ECO:0007669"/>
    <property type="project" value="InterPro"/>
</dbReference>
<keyword evidence="2 4" id="KW-1133">Transmembrane helix</keyword>
<accession>A0A1I7WYQ2</accession>
<dbReference type="InterPro" id="IPR036640">
    <property type="entry name" value="ABC1_TM_sf"/>
</dbReference>
<evidence type="ECO:0000256" key="1">
    <source>
        <dbReference type="ARBA" id="ARBA00022692"/>
    </source>
</evidence>
<evidence type="ECO:0000313" key="6">
    <source>
        <dbReference type="WBParaSite" id="Hba_10261"/>
    </source>
</evidence>
<evidence type="ECO:0000256" key="3">
    <source>
        <dbReference type="ARBA" id="ARBA00023136"/>
    </source>
</evidence>
<dbReference type="GO" id="GO:0016020">
    <property type="term" value="C:membrane"/>
    <property type="evidence" value="ECO:0007669"/>
    <property type="project" value="InterPro"/>
</dbReference>
<keyword evidence="3 4" id="KW-0472">Membrane</keyword>
<protein>
    <submittedName>
        <fullName evidence="6">Aa_trans domain-containing protein</fullName>
    </submittedName>
</protein>
<sequence>MSSIRSVSSVATSIHNLQEDINVSYKSVRKSAKKGYVVSAPTPLSKIYAWNKDNWLLLIIGTIGCIINGSVTPVFSLVYSQMISVSIGLCKFKSVYSEPIDQMRRDVPYWSCMFIVLGLINAVGFQLAVGNCSSHSYLFFIILLNRTYIFFI</sequence>
<dbReference type="Proteomes" id="UP000095283">
    <property type="component" value="Unplaced"/>
</dbReference>
<dbReference type="WBParaSite" id="Hba_10261">
    <property type="protein sequence ID" value="Hba_10261"/>
    <property type="gene ID" value="Hba_10261"/>
</dbReference>
<keyword evidence="1 4" id="KW-0812">Transmembrane</keyword>
<feature type="transmembrane region" description="Helical" evidence="4">
    <location>
        <begin position="55"/>
        <end position="79"/>
    </location>
</feature>
<dbReference type="Gene3D" id="1.20.1560.10">
    <property type="entry name" value="ABC transporter type 1, transmembrane domain"/>
    <property type="match status" value="1"/>
</dbReference>
<name>A0A1I7WYQ2_HETBA</name>
<proteinExistence type="predicted"/>
<evidence type="ECO:0000256" key="4">
    <source>
        <dbReference type="SAM" id="Phobius"/>
    </source>
</evidence>
<organism evidence="5 6">
    <name type="scientific">Heterorhabditis bacteriophora</name>
    <name type="common">Entomopathogenic nematode worm</name>
    <dbReference type="NCBI Taxonomy" id="37862"/>
    <lineage>
        <taxon>Eukaryota</taxon>
        <taxon>Metazoa</taxon>
        <taxon>Ecdysozoa</taxon>
        <taxon>Nematoda</taxon>
        <taxon>Chromadorea</taxon>
        <taxon>Rhabditida</taxon>
        <taxon>Rhabditina</taxon>
        <taxon>Rhabditomorpha</taxon>
        <taxon>Strongyloidea</taxon>
        <taxon>Heterorhabditidae</taxon>
        <taxon>Heterorhabditis</taxon>
    </lineage>
</organism>
<evidence type="ECO:0000256" key="2">
    <source>
        <dbReference type="ARBA" id="ARBA00022989"/>
    </source>
</evidence>
<reference evidence="6" key="1">
    <citation type="submission" date="2016-11" db="UniProtKB">
        <authorList>
            <consortium name="WormBaseParasite"/>
        </authorList>
    </citation>
    <scope>IDENTIFICATION</scope>
</reference>
<evidence type="ECO:0000313" key="5">
    <source>
        <dbReference type="Proteomes" id="UP000095283"/>
    </source>
</evidence>